<dbReference type="InterPro" id="IPR027482">
    <property type="entry name" value="Sec1-like_dom2"/>
</dbReference>
<dbReference type="PANTHER" id="PTHR11679">
    <property type="entry name" value="VESICLE PROTEIN SORTING-ASSOCIATED"/>
    <property type="match status" value="1"/>
</dbReference>
<dbReference type="EMBL" id="JANBPU010000010">
    <property type="protein sequence ID" value="KAJ1920738.1"/>
    <property type="molecule type" value="Genomic_DNA"/>
</dbReference>
<evidence type="ECO:0000256" key="1">
    <source>
        <dbReference type="ARBA" id="ARBA00009884"/>
    </source>
</evidence>
<sequence length="632" mass="72390">MPPESLINIVRDKFLNAIRRVRPRDRWKVVIVDQFSLRLLSSVLRLYDVLNEDVILVESIKKNRQAYVDKEAIYFLVPTKESVSRFISDFTKKGPASNNGAMYSAGHIYFTGAIEDQVFITKPSLLPFYNLYSPHSGEHRYLDLATISDRLVSVCASLAIVPYIRYYRPIGSMRQRVLSSINPISRNFMPGAVPKRTIGFGEAGMLEPTIPSVAADLAWTFKKKLDEYFQAGGIPEDEMNQAQIPSIVIILDRSVDMIAPLIHEFTYQAMVTDLLDFDRENKYIIKPDIEDNQPEEIVVKLNNYDDVLWDELKHKHIADAIDYYKDVVESALADKHLKCQNTEGEMSYVEQDIATGYTIEGKKITDTTEEELIGFLANTQLEDTDRIRLLMMYLVVKDGIHPLERRCLQEVLRCMDDEDKRAVLNMNLLNVRTDKRESDPPRSNKVRFRWETKTKGETKFRTSRFVPAVKEIPRMMLEGKLPEELFPWVDPPLPEDAERWTSMATNSSTSLRRTRSLDSCKKENSDNAPRPKLIIFMTGGATYSEVRSIYELTKELPIDVYLGSTHITTPREFLQDLRLLRKSIAQPGDPDLYVAPSPMGTPPPQPKHYHGKGTLASRILPDAIRRVYSDKG</sequence>
<dbReference type="Gene3D" id="3.40.50.1910">
    <property type="match status" value="2"/>
</dbReference>
<dbReference type="Proteomes" id="UP001150538">
    <property type="component" value="Unassembled WGS sequence"/>
</dbReference>
<feature type="compositionally biased region" description="Basic and acidic residues" evidence="2">
    <location>
        <begin position="515"/>
        <end position="525"/>
    </location>
</feature>
<dbReference type="PIRSF" id="PIRSF005715">
    <property type="entry name" value="VPS45_Sec1"/>
    <property type="match status" value="1"/>
</dbReference>
<dbReference type="GO" id="GO:0016192">
    <property type="term" value="P:vesicle-mediated transport"/>
    <property type="evidence" value="ECO:0007669"/>
    <property type="project" value="InterPro"/>
</dbReference>
<name>A0A9W8DWH0_9FUNG</name>
<comment type="caution">
    <text evidence="3">The sequence shown here is derived from an EMBL/GenBank/DDBJ whole genome shotgun (WGS) entry which is preliminary data.</text>
</comment>
<evidence type="ECO:0000256" key="2">
    <source>
        <dbReference type="SAM" id="MobiDB-lite"/>
    </source>
</evidence>
<comment type="similarity">
    <text evidence="1">Belongs to the STXBP/unc-18/SEC1 family.</text>
</comment>
<dbReference type="AlphaFoldDB" id="A0A9W8DWH0"/>
<gene>
    <name evidence="3" type="primary">sec1_1</name>
    <name evidence="3" type="ORF">H4219_001137</name>
</gene>
<accession>A0A9W8DWH0</accession>
<reference evidence="3" key="1">
    <citation type="submission" date="2022-07" db="EMBL/GenBank/DDBJ databases">
        <title>Phylogenomic reconstructions and comparative analyses of Kickxellomycotina fungi.</title>
        <authorList>
            <person name="Reynolds N.K."/>
            <person name="Stajich J.E."/>
            <person name="Barry K."/>
            <person name="Grigoriev I.V."/>
            <person name="Crous P."/>
            <person name="Smith M.E."/>
        </authorList>
    </citation>
    <scope>NUCLEOTIDE SEQUENCE</scope>
    <source>
        <strain evidence="3">NBRC 100468</strain>
    </source>
</reference>
<evidence type="ECO:0000313" key="3">
    <source>
        <dbReference type="EMBL" id="KAJ1920738.1"/>
    </source>
</evidence>
<dbReference type="InterPro" id="IPR001619">
    <property type="entry name" value="Sec1-like"/>
</dbReference>
<dbReference type="Gene3D" id="3.40.50.2060">
    <property type="match status" value="1"/>
</dbReference>
<protein>
    <submittedName>
        <fullName evidence="3">Syntaxin binding protein 1</fullName>
    </submittedName>
</protein>
<dbReference type="InterPro" id="IPR036045">
    <property type="entry name" value="Sec1-like_sf"/>
</dbReference>
<feature type="region of interest" description="Disordered" evidence="2">
    <location>
        <begin position="505"/>
        <end position="528"/>
    </location>
</feature>
<dbReference type="Gene3D" id="1.25.40.60">
    <property type="match status" value="1"/>
</dbReference>
<dbReference type="InterPro" id="IPR043154">
    <property type="entry name" value="Sec-1-like_dom1"/>
</dbReference>
<dbReference type="Pfam" id="PF00995">
    <property type="entry name" value="Sec1"/>
    <property type="match status" value="2"/>
</dbReference>
<organism evidence="3 4">
    <name type="scientific">Mycoemilia scoparia</name>
    <dbReference type="NCBI Taxonomy" id="417184"/>
    <lineage>
        <taxon>Eukaryota</taxon>
        <taxon>Fungi</taxon>
        <taxon>Fungi incertae sedis</taxon>
        <taxon>Zoopagomycota</taxon>
        <taxon>Kickxellomycotina</taxon>
        <taxon>Kickxellomycetes</taxon>
        <taxon>Kickxellales</taxon>
        <taxon>Kickxellaceae</taxon>
        <taxon>Mycoemilia</taxon>
    </lineage>
</organism>
<dbReference type="SUPFAM" id="SSF56815">
    <property type="entry name" value="Sec1/munc18-like (SM) proteins"/>
    <property type="match status" value="1"/>
</dbReference>
<keyword evidence="4" id="KW-1185">Reference proteome</keyword>
<evidence type="ECO:0000313" key="4">
    <source>
        <dbReference type="Proteomes" id="UP001150538"/>
    </source>
</evidence>
<proteinExistence type="inferred from homology"/>
<dbReference type="OrthoDB" id="2228at2759"/>